<sequence length="73" mass="8199">MSTVSPDKRRKMETALNQLKKHTVVVADTGDVNASVSTSSGQHALRLRGGFTRTCFKTEEYNELITGYSRYQM</sequence>
<gene>
    <name evidence="1" type="ORF">F2P81_026395</name>
</gene>
<dbReference type="EMBL" id="VEVO01014340">
    <property type="protein sequence ID" value="KAF0021352.1"/>
    <property type="molecule type" value="Genomic_DNA"/>
</dbReference>
<evidence type="ECO:0000313" key="2">
    <source>
        <dbReference type="Proteomes" id="UP000438429"/>
    </source>
</evidence>
<dbReference type="AlphaFoldDB" id="A0A6A4RQQ6"/>
<name>A0A6A4RQQ6_SCOMX</name>
<comment type="caution">
    <text evidence="1">The sequence shown here is derived from an EMBL/GenBank/DDBJ whole genome shotgun (WGS) entry which is preliminary data.</text>
</comment>
<dbReference type="Proteomes" id="UP000438429">
    <property type="component" value="Unassembled WGS sequence"/>
</dbReference>
<organism evidence="1 2">
    <name type="scientific">Scophthalmus maximus</name>
    <name type="common">Turbot</name>
    <name type="synonym">Psetta maxima</name>
    <dbReference type="NCBI Taxonomy" id="52904"/>
    <lineage>
        <taxon>Eukaryota</taxon>
        <taxon>Metazoa</taxon>
        <taxon>Chordata</taxon>
        <taxon>Craniata</taxon>
        <taxon>Vertebrata</taxon>
        <taxon>Euteleostomi</taxon>
        <taxon>Actinopterygii</taxon>
        <taxon>Neopterygii</taxon>
        <taxon>Teleostei</taxon>
        <taxon>Neoteleostei</taxon>
        <taxon>Acanthomorphata</taxon>
        <taxon>Carangaria</taxon>
        <taxon>Pleuronectiformes</taxon>
        <taxon>Pleuronectoidei</taxon>
        <taxon>Scophthalmidae</taxon>
        <taxon>Scophthalmus</taxon>
    </lineage>
</organism>
<evidence type="ECO:0000313" key="1">
    <source>
        <dbReference type="EMBL" id="KAF0021352.1"/>
    </source>
</evidence>
<proteinExistence type="predicted"/>
<reference evidence="1 2" key="1">
    <citation type="submission" date="2019-06" db="EMBL/GenBank/DDBJ databases">
        <title>Draft genomes of female and male turbot (Scophthalmus maximus).</title>
        <authorList>
            <person name="Xu H."/>
            <person name="Xu X.-W."/>
            <person name="Shao C."/>
            <person name="Chen S."/>
        </authorList>
    </citation>
    <scope>NUCLEOTIDE SEQUENCE [LARGE SCALE GENOMIC DNA]</scope>
    <source>
        <strain evidence="1">Ysfricsl-2016a</strain>
        <tissue evidence="1">Blood</tissue>
    </source>
</reference>
<accession>A0A6A4RQQ6</accession>
<protein>
    <submittedName>
        <fullName evidence="1">Uncharacterized protein</fullName>
    </submittedName>
</protein>